<dbReference type="PRINTS" id="PR00080">
    <property type="entry name" value="SDRFAMILY"/>
</dbReference>
<dbReference type="FunFam" id="3.40.50.720:FF:000084">
    <property type="entry name" value="Short-chain dehydrogenase reductase"/>
    <property type="match status" value="1"/>
</dbReference>
<gene>
    <name evidence="4" type="ORF">EDC52_10635</name>
</gene>
<dbReference type="Proteomes" id="UP000295719">
    <property type="component" value="Unassembled WGS sequence"/>
</dbReference>
<proteinExistence type="inferred from homology"/>
<name>A0A4R3YUS4_9GAMM</name>
<comment type="similarity">
    <text evidence="1">Belongs to the short-chain dehydrogenases/reductases (SDR) family.</text>
</comment>
<dbReference type="Gene3D" id="3.40.50.720">
    <property type="entry name" value="NAD(P)-binding Rossmann-like Domain"/>
    <property type="match status" value="1"/>
</dbReference>
<organism evidence="4 5">
    <name type="scientific">Biostraticola tofi</name>
    <dbReference type="NCBI Taxonomy" id="466109"/>
    <lineage>
        <taxon>Bacteria</taxon>
        <taxon>Pseudomonadati</taxon>
        <taxon>Pseudomonadota</taxon>
        <taxon>Gammaproteobacteria</taxon>
        <taxon>Enterobacterales</taxon>
        <taxon>Bruguierivoracaceae</taxon>
        <taxon>Biostraticola</taxon>
    </lineage>
</organism>
<dbReference type="PROSITE" id="PS00061">
    <property type="entry name" value="ADH_SHORT"/>
    <property type="match status" value="1"/>
</dbReference>
<dbReference type="InterPro" id="IPR036291">
    <property type="entry name" value="NAD(P)-bd_dom_sf"/>
</dbReference>
<dbReference type="AlphaFoldDB" id="A0A4R3YUS4"/>
<evidence type="ECO:0000313" key="5">
    <source>
        <dbReference type="Proteomes" id="UP000295719"/>
    </source>
</evidence>
<evidence type="ECO:0000259" key="3">
    <source>
        <dbReference type="SMART" id="SM00822"/>
    </source>
</evidence>
<dbReference type="InterPro" id="IPR020904">
    <property type="entry name" value="Sc_DH/Rdtase_CS"/>
</dbReference>
<evidence type="ECO:0000256" key="1">
    <source>
        <dbReference type="ARBA" id="ARBA00006484"/>
    </source>
</evidence>
<accession>A0A4R3YUS4</accession>
<dbReference type="InterPro" id="IPR002347">
    <property type="entry name" value="SDR_fam"/>
</dbReference>
<evidence type="ECO:0000313" key="4">
    <source>
        <dbReference type="EMBL" id="TCV95104.1"/>
    </source>
</evidence>
<dbReference type="GO" id="GO:0016614">
    <property type="term" value="F:oxidoreductase activity, acting on CH-OH group of donors"/>
    <property type="evidence" value="ECO:0007669"/>
    <property type="project" value="UniProtKB-ARBA"/>
</dbReference>
<dbReference type="EMBL" id="SMCR01000006">
    <property type="protein sequence ID" value="TCV95104.1"/>
    <property type="molecule type" value="Genomic_DNA"/>
</dbReference>
<evidence type="ECO:0000256" key="2">
    <source>
        <dbReference type="ARBA" id="ARBA00023002"/>
    </source>
</evidence>
<feature type="domain" description="Ketoreductase" evidence="3">
    <location>
        <begin position="6"/>
        <end position="184"/>
    </location>
</feature>
<keyword evidence="2" id="KW-0560">Oxidoreductase</keyword>
<dbReference type="Pfam" id="PF13561">
    <property type="entry name" value="adh_short_C2"/>
    <property type="match status" value="1"/>
</dbReference>
<sequence>MSKIGKTALVTGGSRGIGAAIAIKLAQQGYAVAVNYATGVSEANHIVAQIQRAGGQALAVQADLAQMVDTERLFDRVAEYFGRLDVVVHNAGIQLLGSHAEMERAAVDFQIAINLTAAFRILSQAARQVAAGGRIIALSSGTTVVLPPRYGVYAATKAGVEVLVAVLARELRGRGITANAIAPGPVATELYLKGKTEANLQEAAARSPLGRLGLPDDIAGAVAFLVGPDGGWINGQTMLVNGGFN</sequence>
<dbReference type="PANTHER" id="PTHR48107">
    <property type="entry name" value="NADPH-DEPENDENT ALDEHYDE REDUCTASE-LIKE PROTEIN, CHLOROPLASTIC-RELATED"/>
    <property type="match status" value="1"/>
</dbReference>
<comment type="caution">
    <text evidence="4">The sequence shown here is derived from an EMBL/GenBank/DDBJ whole genome shotgun (WGS) entry which is preliminary data.</text>
</comment>
<dbReference type="SUPFAM" id="SSF51735">
    <property type="entry name" value="NAD(P)-binding Rossmann-fold domains"/>
    <property type="match status" value="1"/>
</dbReference>
<dbReference type="PANTHER" id="PTHR48107:SF7">
    <property type="entry name" value="RE15974P"/>
    <property type="match status" value="1"/>
</dbReference>
<reference evidence="4 5" key="1">
    <citation type="submission" date="2019-03" db="EMBL/GenBank/DDBJ databases">
        <title>Genomic Encyclopedia of Type Strains, Phase IV (KMG-IV): sequencing the most valuable type-strain genomes for metagenomic binning, comparative biology and taxonomic classification.</title>
        <authorList>
            <person name="Goeker M."/>
        </authorList>
    </citation>
    <scope>NUCLEOTIDE SEQUENCE [LARGE SCALE GENOMIC DNA]</scope>
    <source>
        <strain evidence="4 5">DSM 19580</strain>
    </source>
</reference>
<dbReference type="InterPro" id="IPR057326">
    <property type="entry name" value="KR_dom"/>
</dbReference>
<protein>
    <submittedName>
        <fullName evidence="4">3-oxoacyl-[acyl-carrier protein] reductase</fullName>
    </submittedName>
</protein>
<dbReference type="RefSeq" id="WP_131865793.1">
    <property type="nucleotide sequence ID" value="NZ_SMCR01000006.1"/>
</dbReference>
<dbReference type="OrthoDB" id="5898578at2"/>
<dbReference type="PRINTS" id="PR00081">
    <property type="entry name" value="GDHRDH"/>
</dbReference>
<keyword evidence="5" id="KW-1185">Reference proteome</keyword>
<dbReference type="SMART" id="SM00822">
    <property type="entry name" value="PKS_KR"/>
    <property type="match status" value="1"/>
</dbReference>